<dbReference type="RefSeq" id="WP_090192113.1">
    <property type="nucleotide sequence ID" value="NZ_FOTF01000051.1"/>
</dbReference>
<reference evidence="2 3" key="1">
    <citation type="submission" date="2016-10" db="EMBL/GenBank/DDBJ databases">
        <authorList>
            <person name="de Groot N.N."/>
        </authorList>
    </citation>
    <scope>NUCLEOTIDE SEQUENCE [LARGE SCALE GENOMIC DNA]</scope>
    <source>
        <strain evidence="2 3">DSM 16199</strain>
    </source>
</reference>
<organism evidence="2 3">
    <name type="scientific">Loktanella salsilacus</name>
    <dbReference type="NCBI Taxonomy" id="195913"/>
    <lineage>
        <taxon>Bacteria</taxon>
        <taxon>Pseudomonadati</taxon>
        <taxon>Pseudomonadota</taxon>
        <taxon>Alphaproteobacteria</taxon>
        <taxon>Rhodobacterales</taxon>
        <taxon>Roseobacteraceae</taxon>
        <taxon>Loktanella</taxon>
    </lineage>
</organism>
<evidence type="ECO:0000313" key="2">
    <source>
        <dbReference type="EMBL" id="SFL71721.1"/>
    </source>
</evidence>
<evidence type="ECO:0000259" key="1">
    <source>
        <dbReference type="Pfam" id="PF08885"/>
    </source>
</evidence>
<accession>A0A1I4JZF9</accession>
<proteinExistence type="predicted"/>
<protein>
    <submittedName>
        <fullName evidence="2">GSCFA family protein</fullName>
    </submittedName>
</protein>
<dbReference type="InterPro" id="IPR014982">
    <property type="entry name" value="GSCFA"/>
</dbReference>
<dbReference type="Proteomes" id="UP000199550">
    <property type="component" value="Unassembled WGS sequence"/>
</dbReference>
<evidence type="ECO:0000313" key="3">
    <source>
        <dbReference type="Proteomes" id="UP000199550"/>
    </source>
</evidence>
<dbReference type="AlphaFoldDB" id="A0A1I4JZF9"/>
<dbReference type="EMBL" id="FOTF01000051">
    <property type="protein sequence ID" value="SFL71721.1"/>
    <property type="molecule type" value="Genomic_DNA"/>
</dbReference>
<dbReference type="Pfam" id="PF08885">
    <property type="entry name" value="GSCFA"/>
    <property type="match status" value="1"/>
</dbReference>
<sequence>MTNPYSGAPDYKMWRRAVSRVAPFRINPALHPRFTVTPDMKVATAGSCFAQHISRKLSGLGFNYYVPEDGAQLADADRTAGQYGVFSARYGNLYTVHQLDQLFREVFEGRTKAETAWQRPDGRWVDPYRPMIEPAGFDSPEAVTAARAEHLTHVRAIFETADVFVFTLGLTEAWMSKIDGSVFPLAPGVAAGDFDPEKHAFHNFTTAEVRDTLAAFLADLRKINPAVKVLLTVSPVPLIATYEDRHVITSTTYSKAVLRVAAQEIIDAHDFVDYFPSFEIITNSATGGLYYEPDQREVNAQGVSHAMRCFISAYTGNGPSDAPASEALSDADRQSYGAATGIVCDEEQIDRA</sequence>
<dbReference type="STRING" id="195913.SAMN04488004_1515"/>
<gene>
    <name evidence="2" type="ORF">SAMN04488004_1515</name>
</gene>
<feature type="domain" description="GSCFA" evidence="1">
    <location>
        <begin position="41"/>
        <end position="310"/>
    </location>
</feature>
<name>A0A1I4JZF9_9RHOB</name>
<dbReference type="OrthoDB" id="369216at2"/>
<keyword evidence="3" id="KW-1185">Reference proteome</keyword>